<evidence type="ECO:0000313" key="4">
    <source>
        <dbReference type="EMBL" id="MFC6355914.1"/>
    </source>
</evidence>
<dbReference type="InterPro" id="IPR022761">
    <property type="entry name" value="Fumarate_lyase_N"/>
</dbReference>
<dbReference type="RefSeq" id="WP_386729400.1">
    <property type="nucleotide sequence ID" value="NZ_JBHSTP010000001.1"/>
</dbReference>
<comment type="similarity">
    <text evidence="2">Belongs to the class-II fumarase/aspartase family.</text>
</comment>
<dbReference type="InterPro" id="IPR008948">
    <property type="entry name" value="L-Aspartase-like"/>
</dbReference>
<keyword evidence="5" id="KW-1185">Reference proteome</keyword>
<accession>A0ABW1VGQ6</accession>
<evidence type="ECO:0000259" key="3">
    <source>
        <dbReference type="SMART" id="SM00998"/>
    </source>
</evidence>
<dbReference type="EMBL" id="JBHSTP010000001">
    <property type="protein sequence ID" value="MFC6355914.1"/>
    <property type="molecule type" value="Genomic_DNA"/>
</dbReference>
<dbReference type="InterPro" id="IPR019468">
    <property type="entry name" value="AdenyloSucc_lyase_C"/>
</dbReference>
<protein>
    <submittedName>
        <fullName evidence="4">Lyase family protein</fullName>
    </submittedName>
</protein>
<dbReference type="InterPro" id="IPR024083">
    <property type="entry name" value="Fumarase/histidase_N"/>
</dbReference>
<name>A0ABW1VGQ6_9MICO</name>
<proteinExistence type="inferred from homology"/>
<dbReference type="InterPro" id="IPR000362">
    <property type="entry name" value="Fumarate_lyase_fam"/>
</dbReference>
<dbReference type="PANTHER" id="PTHR43172:SF2">
    <property type="entry name" value="ADENYLOSUCCINATE LYASE C-TERMINAL DOMAIN-CONTAINING PROTEIN"/>
    <property type="match status" value="1"/>
</dbReference>
<sequence length="452" mass="46904">MAETTGRPVDVGLLSPVSILVGDEASDRAFVDELIGAELALMLALVELGVAPASVSHAVAELLSMPPEVELWTLARDSVASGNPVIPLVPLLKAHVARVDPDAVDWVHVGATSQDIMDSALMTLARDAAASIVESLRRTAAALEVLARAHRDAPAAARTLTQHAVPTTLGLKAANWSSAIVRARRRVEEVADRLPAQLGGAGGTLASFVELFGQERAAALPAHFARELGLQAPDAPWHTNRWPVTELGDALVAAIAAVGTLAADVATLARTEVGEASVGAGGGSSAMPQKQNPVDAVLIRSAALRAPGLAAQLHLAAGLAVDERPDGAWHAEWPVLQELLRLALGASARAAELSADLTFDPERARANLDLTGGLIVSERLRIVLVPRIGKARFDVLIAEASAGGSLGALVRALPEASGLDTDDLMNPAHYVGLAQHLVDTALHSAVQEGMRP</sequence>
<keyword evidence="1 4" id="KW-0456">Lyase</keyword>
<organism evidence="4 5">
    <name type="scientific">Luethyella okanaganae</name>
    <dbReference type="NCBI Taxonomy" id="69372"/>
    <lineage>
        <taxon>Bacteria</taxon>
        <taxon>Bacillati</taxon>
        <taxon>Actinomycetota</taxon>
        <taxon>Actinomycetes</taxon>
        <taxon>Micrococcales</taxon>
        <taxon>Microbacteriaceae</taxon>
        <taxon>Luethyella</taxon>
    </lineage>
</organism>
<dbReference type="GO" id="GO:0016829">
    <property type="term" value="F:lyase activity"/>
    <property type="evidence" value="ECO:0007669"/>
    <property type="project" value="UniProtKB-KW"/>
</dbReference>
<dbReference type="SUPFAM" id="SSF48557">
    <property type="entry name" value="L-aspartase-like"/>
    <property type="match status" value="1"/>
</dbReference>
<dbReference type="InterPro" id="IPR020557">
    <property type="entry name" value="Fumarate_lyase_CS"/>
</dbReference>
<dbReference type="SMART" id="SM00998">
    <property type="entry name" value="ADSL_C"/>
    <property type="match status" value="1"/>
</dbReference>
<dbReference type="PANTHER" id="PTHR43172">
    <property type="entry name" value="ADENYLOSUCCINATE LYASE"/>
    <property type="match status" value="1"/>
</dbReference>
<evidence type="ECO:0000313" key="5">
    <source>
        <dbReference type="Proteomes" id="UP001596306"/>
    </source>
</evidence>
<dbReference type="PRINTS" id="PR00149">
    <property type="entry name" value="FUMRATELYASE"/>
</dbReference>
<feature type="domain" description="Adenylosuccinate lyase C-terminal" evidence="3">
    <location>
        <begin position="372"/>
        <end position="442"/>
    </location>
</feature>
<gene>
    <name evidence="4" type="ORF">ACFQB0_07315</name>
</gene>
<evidence type="ECO:0000256" key="2">
    <source>
        <dbReference type="ARBA" id="ARBA00034772"/>
    </source>
</evidence>
<reference evidence="5" key="1">
    <citation type="journal article" date="2019" name="Int. J. Syst. Evol. Microbiol.">
        <title>The Global Catalogue of Microorganisms (GCM) 10K type strain sequencing project: providing services to taxonomists for standard genome sequencing and annotation.</title>
        <authorList>
            <consortium name="The Broad Institute Genomics Platform"/>
            <consortium name="The Broad Institute Genome Sequencing Center for Infectious Disease"/>
            <person name="Wu L."/>
            <person name="Ma J."/>
        </authorList>
    </citation>
    <scope>NUCLEOTIDE SEQUENCE [LARGE SCALE GENOMIC DNA]</scope>
    <source>
        <strain evidence="5">CCUG 43304</strain>
    </source>
</reference>
<dbReference type="Gene3D" id="1.20.200.10">
    <property type="entry name" value="Fumarase/aspartase (Central domain)"/>
    <property type="match status" value="1"/>
</dbReference>
<dbReference type="Gene3D" id="1.10.275.10">
    <property type="entry name" value="Fumarase/aspartase (N-terminal domain)"/>
    <property type="match status" value="1"/>
</dbReference>
<dbReference type="PROSITE" id="PS00163">
    <property type="entry name" value="FUMARATE_LYASES"/>
    <property type="match status" value="1"/>
</dbReference>
<evidence type="ECO:0000256" key="1">
    <source>
        <dbReference type="ARBA" id="ARBA00023239"/>
    </source>
</evidence>
<dbReference type="Pfam" id="PF00206">
    <property type="entry name" value="Lyase_1"/>
    <property type="match status" value="1"/>
</dbReference>
<dbReference type="Proteomes" id="UP001596306">
    <property type="component" value="Unassembled WGS sequence"/>
</dbReference>
<comment type="caution">
    <text evidence="4">The sequence shown here is derived from an EMBL/GenBank/DDBJ whole genome shotgun (WGS) entry which is preliminary data.</text>
</comment>